<dbReference type="Pfam" id="PF13439">
    <property type="entry name" value="Glyco_transf_4"/>
    <property type="match status" value="1"/>
</dbReference>
<sequence>MGKFDVRINQGKNSMTTKKRITFFLDALHGGGAEKAVVKMLKGLSQRNDFDLDLVLAKLEGPYLDRVPKQVRIVNLNTGRVITALFPLINYLRQNRPWALIGNMGHVNVVATLAKKLSGIDTKLVLVEQNTLSASKSNLARANLVPPLMKWLYPSADLVAGVSDGVARDLENCLDFPTGMVKVLHNPIVDDELFANATEPLEHPWFGENQPPVFLAVGRLNPQKDFPNLLQAFAMVRQKKSARLIILGEGELRSQLEAMAIDLGISEDVALPGFVKNPYAYMSRASCFVLSSREEGLPTVLIEAMACGCTVVSTDCPSGPEEILVGGKYGYLVPIQDSVALSEGMLQALEHPLAQTTLIERANCFSIDSAVEQYLSFLNSI</sequence>
<dbReference type="EMBL" id="CP003653">
    <property type="protein sequence ID" value="AFZ37639.1"/>
    <property type="molecule type" value="Genomic_DNA"/>
</dbReference>
<dbReference type="InterPro" id="IPR001296">
    <property type="entry name" value="Glyco_trans_1"/>
</dbReference>
<name>K9Y026_STAC7</name>
<feature type="domain" description="Glycosyl transferase family 1" evidence="1">
    <location>
        <begin position="209"/>
        <end position="362"/>
    </location>
</feature>
<dbReference type="PANTHER" id="PTHR12526">
    <property type="entry name" value="GLYCOSYLTRANSFERASE"/>
    <property type="match status" value="1"/>
</dbReference>
<proteinExistence type="predicted"/>
<dbReference type="Proteomes" id="UP000010473">
    <property type="component" value="Chromosome"/>
</dbReference>
<evidence type="ECO:0000313" key="3">
    <source>
        <dbReference type="EMBL" id="AFZ37639.1"/>
    </source>
</evidence>
<evidence type="ECO:0000259" key="1">
    <source>
        <dbReference type="Pfam" id="PF00534"/>
    </source>
</evidence>
<gene>
    <name evidence="3" type="ordered locus">Sta7437_4162</name>
</gene>
<dbReference type="SUPFAM" id="SSF53756">
    <property type="entry name" value="UDP-Glycosyltransferase/glycogen phosphorylase"/>
    <property type="match status" value="1"/>
</dbReference>
<dbReference type="STRING" id="111780.Sta7437_4162"/>
<dbReference type="Pfam" id="PF00534">
    <property type="entry name" value="Glycos_transf_1"/>
    <property type="match status" value="1"/>
</dbReference>
<dbReference type="PATRIC" id="fig|111780.3.peg.4314"/>
<evidence type="ECO:0000259" key="2">
    <source>
        <dbReference type="Pfam" id="PF13439"/>
    </source>
</evidence>
<dbReference type="CDD" id="cd03811">
    <property type="entry name" value="GT4_GT28_WabH-like"/>
    <property type="match status" value="1"/>
</dbReference>
<dbReference type="eggNOG" id="COG0438">
    <property type="taxonomic scope" value="Bacteria"/>
</dbReference>
<organism evidence="3 4">
    <name type="scientific">Stanieria cyanosphaera (strain ATCC 29371 / PCC 7437)</name>
    <dbReference type="NCBI Taxonomy" id="111780"/>
    <lineage>
        <taxon>Bacteria</taxon>
        <taxon>Bacillati</taxon>
        <taxon>Cyanobacteriota</taxon>
        <taxon>Cyanophyceae</taxon>
        <taxon>Pleurocapsales</taxon>
        <taxon>Dermocarpellaceae</taxon>
        <taxon>Stanieria</taxon>
    </lineage>
</organism>
<reference evidence="4" key="1">
    <citation type="journal article" date="2013" name="Proc. Natl. Acad. Sci. U.S.A.">
        <title>Improving the coverage of the cyanobacterial phylum using diversity-driven genome sequencing.</title>
        <authorList>
            <person name="Shih P.M."/>
            <person name="Wu D."/>
            <person name="Latifi A."/>
            <person name="Axen S.D."/>
            <person name="Fewer D.P."/>
            <person name="Talla E."/>
            <person name="Calteau A."/>
            <person name="Cai F."/>
            <person name="Tandeau de Marsac N."/>
            <person name="Rippka R."/>
            <person name="Herdman M."/>
            <person name="Sivonen K."/>
            <person name="Coursin T."/>
            <person name="Laurent T."/>
            <person name="Goodwin L."/>
            <person name="Nolan M."/>
            <person name="Davenport K.W."/>
            <person name="Han C.S."/>
            <person name="Rubin E.M."/>
            <person name="Eisen J.A."/>
            <person name="Woyke T."/>
            <person name="Gugger M."/>
            <person name="Kerfeld C.A."/>
        </authorList>
    </citation>
    <scope>NUCLEOTIDE SEQUENCE [LARGE SCALE GENOMIC DNA]</scope>
    <source>
        <strain evidence="4">ATCC 29371 / PCC 7437</strain>
    </source>
</reference>
<dbReference type="KEGG" id="scs:Sta7437_4162"/>
<keyword evidence="4" id="KW-1185">Reference proteome</keyword>
<dbReference type="Gene3D" id="3.40.50.2000">
    <property type="entry name" value="Glycogen Phosphorylase B"/>
    <property type="match status" value="2"/>
</dbReference>
<dbReference type="InterPro" id="IPR028098">
    <property type="entry name" value="Glyco_trans_4-like_N"/>
</dbReference>
<feature type="domain" description="Glycosyltransferase subfamily 4-like N-terminal" evidence="2">
    <location>
        <begin position="31"/>
        <end position="189"/>
    </location>
</feature>
<protein>
    <submittedName>
        <fullName evidence="3">Glycosyl transferase group 1</fullName>
    </submittedName>
</protein>
<keyword evidence="3" id="KW-0808">Transferase</keyword>
<dbReference type="AlphaFoldDB" id="K9Y026"/>
<accession>K9Y026</accession>
<evidence type="ECO:0000313" key="4">
    <source>
        <dbReference type="Proteomes" id="UP000010473"/>
    </source>
</evidence>
<dbReference type="HOGENOM" id="CLU_009583_0_0_3"/>
<dbReference type="GO" id="GO:0016757">
    <property type="term" value="F:glycosyltransferase activity"/>
    <property type="evidence" value="ECO:0007669"/>
    <property type="project" value="InterPro"/>
</dbReference>